<dbReference type="NCBIfam" id="TIGR03455">
    <property type="entry name" value="HisG_C-term"/>
    <property type="match status" value="1"/>
</dbReference>
<evidence type="ECO:0000256" key="1">
    <source>
        <dbReference type="ARBA" id="ARBA00000915"/>
    </source>
</evidence>
<dbReference type="PROSITE" id="PS01316">
    <property type="entry name" value="ATP_P_PHORIBOSYLTR"/>
    <property type="match status" value="1"/>
</dbReference>
<dbReference type="Pfam" id="PF01634">
    <property type="entry name" value="HisG"/>
    <property type="match status" value="1"/>
</dbReference>
<keyword evidence="16 18" id="KW-0368">Histidine biosynthesis</keyword>
<comment type="subcellular location">
    <subcellularLocation>
        <location evidence="3 18">Cytoplasm</location>
    </subcellularLocation>
</comment>
<dbReference type="AlphaFoldDB" id="A0A166C7T1"/>
<keyword evidence="11 18" id="KW-0808">Transferase</keyword>
<evidence type="ECO:0000259" key="20">
    <source>
        <dbReference type="Pfam" id="PF08029"/>
    </source>
</evidence>
<evidence type="ECO:0000256" key="9">
    <source>
        <dbReference type="ARBA" id="ARBA00022605"/>
    </source>
</evidence>
<evidence type="ECO:0000259" key="19">
    <source>
        <dbReference type="Pfam" id="PF01634"/>
    </source>
</evidence>
<dbReference type="GO" id="GO:0005524">
    <property type="term" value="F:ATP binding"/>
    <property type="evidence" value="ECO:0007669"/>
    <property type="project" value="UniProtKB-KW"/>
</dbReference>
<dbReference type="Proteomes" id="UP000077066">
    <property type="component" value="Unassembled WGS sequence"/>
</dbReference>
<feature type="domain" description="Histidine biosynthesis HisG C-terminal" evidence="20">
    <location>
        <begin position="211"/>
        <end position="284"/>
    </location>
</feature>
<comment type="function">
    <text evidence="17 18">Catalyzes the condensation of ATP and 5-phosphoribose 1-diphosphate to form N'-(5'-phosphoribosyl)-ATP (PR-ATP). Has a crucial role in the pathway because the rate of histidine biosynthesis seems to be controlled primarily by regulation of HisG enzymatic activity.</text>
</comment>
<evidence type="ECO:0000256" key="17">
    <source>
        <dbReference type="ARBA" id="ARBA00024861"/>
    </source>
</evidence>
<keyword evidence="12 18" id="KW-0479">Metal-binding</keyword>
<dbReference type="Gene3D" id="3.40.190.10">
    <property type="entry name" value="Periplasmic binding protein-like II"/>
    <property type="match status" value="2"/>
</dbReference>
<dbReference type="InterPro" id="IPR015867">
    <property type="entry name" value="N-reg_PII/ATP_PRibTrfase_C"/>
</dbReference>
<accession>A0A166C7T1</accession>
<evidence type="ECO:0000256" key="6">
    <source>
        <dbReference type="ARBA" id="ARBA00011946"/>
    </source>
</evidence>
<dbReference type="NCBIfam" id="TIGR00070">
    <property type="entry name" value="hisG"/>
    <property type="match status" value="1"/>
</dbReference>
<evidence type="ECO:0000256" key="13">
    <source>
        <dbReference type="ARBA" id="ARBA00022741"/>
    </source>
</evidence>
<dbReference type="InterPro" id="IPR020621">
    <property type="entry name" value="ATP-PRT_HisG_long"/>
</dbReference>
<organism evidence="21 22">
    <name type="scientific">Methanobrevibacter filiformis</name>
    <dbReference type="NCBI Taxonomy" id="55758"/>
    <lineage>
        <taxon>Archaea</taxon>
        <taxon>Methanobacteriati</taxon>
        <taxon>Methanobacteriota</taxon>
        <taxon>Methanomada group</taxon>
        <taxon>Methanobacteria</taxon>
        <taxon>Methanobacteriales</taxon>
        <taxon>Methanobacteriaceae</taxon>
        <taxon>Methanobrevibacter</taxon>
    </lineage>
</organism>
<evidence type="ECO:0000313" key="22">
    <source>
        <dbReference type="Proteomes" id="UP000077066"/>
    </source>
</evidence>
<dbReference type="RefSeq" id="WP_066971939.1">
    <property type="nucleotide sequence ID" value="NZ_LWMT01000170.1"/>
</dbReference>
<protein>
    <recommendedName>
        <fullName evidence="7 18">ATP phosphoribosyltransferase</fullName>
        <shortName evidence="18">ATP-PRT</shortName>
        <shortName evidence="18">ATP-PRTase</shortName>
        <ecNumber evidence="6 18">2.4.2.17</ecNumber>
    </recommendedName>
</protein>
<keyword evidence="15 18" id="KW-0460">Magnesium</keyword>
<sequence>MKIKIAIPSKGRISTPIINILEKAGLGLEESGNRRLFSKTHHNDIDVMFARAADIASYVEDGVVDLGITGLDLVKESESDVEILTDLKFGQTSLVLAAPETSDVNSTTDIKSGVTVATEFPNLTNSYLISLGIEAKIVELSGSTEIAPFIGVADLISDLTSTGTTLKMNHLKVIDNILNSSVKLIANKNRYKNKKSLINTIKTSFDGVIDAEGKKLLMMNVPTDYLKAVERLMPGLTGPTISQVISVKDTVAVQGVVNEEEVFELTSKLKDAGARDILVIPIERII</sequence>
<dbReference type="GO" id="GO:0000287">
    <property type="term" value="F:magnesium ion binding"/>
    <property type="evidence" value="ECO:0007669"/>
    <property type="project" value="UniProtKB-UniRule"/>
</dbReference>
<comment type="activity regulation">
    <text evidence="18">Feedback inhibited by histidine.</text>
</comment>
<dbReference type="InterPro" id="IPR001348">
    <property type="entry name" value="ATP_PRibTrfase_HisG"/>
</dbReference>
<dbReference type="Gene3D" id="3.30.70.120">
    <property type="match status" value="1"/>
</dbReference>
<feature type="domain" description="ATP phosphoribosyltransferase catalytic" evidence="19">
    <location>
        <begin position="51"/>
        <end position="205"/>
    </location>
</feature>
<dbReference type="OrthoDB" id="33116at2157"/>
<evidence type="ECO:0000256" key="18">
    <source>
        <dbReference type="HAMAP-Rule" id="MF_00079"/>
    </source>
</evidence>
<dbReference type="HAMAP" id="MF_00079">
    <property type="entry name" value="HisG_Long"/>
    <property type="match status" value="1"/>
</dbReference>
<keyword evidence="22" id="KW-1185">Reference proteome</keyword>
<keyword evidence="8 18" id="KW-0963">Cytoplasm</keyword>
<dbReference type="FunFam" id="3.30.70.120:FF:000002">
    <property type="entry name" value="ATP phosphoribosyltransferase"/>
    <property type="match status" value="1"/>
</dbReference>
<comment type="caution">
    <text evidence="21">The sequence shown here is derived from an EMBL/GenBank/DDBJ whole genome shotgun (WGS) entry which is preliminary data.</text>
</comment>
<name>A0A166C7T1_9EURY</name>
<keyword evidence="13 18" id="KW-0547">Nucleotide-binding</keyword>
<evidence type="ECO:0000313" key="21">
    <source>
        <dbReference type="EMBL" id="KZX14219.1"/>
    </source>
</evidence>
<proteinExistence type="inferred from homology"/>
<dbReference type="SUPFAM" id="SSF53850">
    <property type="entry name" value="Periplasmic binding protein-like II"/>
    <property type="match status" value="1"/>
</dbReference>
<evidence type="ECO:0000256" key="7">
    <source>
        <dbReference type="ARBA" id="ARBA00020998"/>
    </source>
</evidence>
<keyword evidence="10 18" id="KW-0328">Glycosyltransferase</keyword>
<comment type="cofactor">
    <cofactor evidence="2 18">
        <name>Mg(2+)</name>
        <dbReference type="ChEBI" id="CHEBI:18420"/>
    </cofactor>
</comment>
<dbReference type="PANTHER" id="PTHR21403">
    <property type="entry name" value="ATP PHOSPHORIBOSYLTRANSFERASE ATP-PRTASE"/>
    <property type="match status" value="1"/>
</dbReference>
<evidence type="ECO:0000256" key="5">
    <source>
        <dbReference type="ARBA" id="ARBA00007955"/>
    </source>
</evidence>
<dbReference type="InterPro" id="IPR013820">
    <property type="entry name" value="ATP_PRibTrfase_cat"/>
</dbReference>
<dbReference type="GO" id="GO:0003879">
    <property type="term" value="F:ATP phosphoribosyltransferase activity"/>
    <property type="evidence" value="ECO:0007669"/>
    <property type="project" value="UniProtKB-UniRule"/>
</dbReference>
<dbReference type="EMBL" id="LWMT01000170">
    <property type="protein sequence ID" value="KZX14219.1"/>
    <property type="molecule type" value="Genomic_DNA"/>
</dbReference>
<evidence type="ECO:0000256" key="14">
    <source>
        <dbReference type="ARBA" id="ARBA00022840"/>
    </source>
</evidence>
<comment type="similarity">
    <text evidence="5 18">Belongs to the ATP phosphoribosyltransferase family. Long subfamily.</text>
</comment>
<dbReference type="EC" id="2.4.2.17" evidence="6 18"/>
<evidence type="ECO:0000256" key="2">
    <source>
        <dbReference type="ARBA" id="ARBA00001946"/>
    </source>
</evidence>
<dbReference type="InterPro" id="IPR018198">
    <property type="entry name" value="ATP_PRibTrfase_CS"/>
</dbReference>
<keyword evidence="9 18" id="KW-0028">Amino-acid biosynthesis</keyword>
<dbReference type="InterPro" id="IPR013115">
    <property type="entry name" value="HisG_C"/>
</dbReference>
<keyword evidence="14 18" id="KW-0067">ATP-binding</keyword>
<gene>
    <name evidence="21" type="primary">hisG_2</name>
    <name evidence="18" type="synonym">hisG</name>
    <name evidence="21" type="ORF">MBFIL_09120</name>
</gene>
<dbReference type="Pfam" id="PF08029">
    <property type="entry name" value="HisG_C"/>
    <property type="match status" value="1"/>
</dbReference>
<dbReference type="GO" id="GO:0000105">
    <property type="term" value="P:L-histidine biosynthetic process"/>
    <property type="evidence" value="ECO:0007669"/>
    <property type="project" value="UniProtKB-UniRule"/>
</dbReference>
<dbReference type="PATRIC" id="fig|55758.3.peg.1036"/>
<dbReference type="UniPathway" id="UPA00031">
    <property type="reaction ID" value="UER00006"/>
</dbReference>
<dbReference type="PANTHER" id="PTHR21403:SF10">
    <property type="entry name" value="ATP PHOSPHORIBOSYLTRANSFERASE"/>
    <property type="match status" value="1"/>
</dbReference>
<evidence type="ECO:0000256" key="3">
    <source>
        <dbReference type="ARBA" id="ARBA00004496"/>
    </source>
</evidence>
<dbReference type="SUPFAM" id="SSF54913">
    <property type="entry name" value="GlnB-like"/>
    <property type="match status" value="1"/>
</dbReference>
<evidence type="ECO:0000256" key="11">
    <source>
        <dbReference type="ARBA" id="ARBA00022679"/>
    </source>
</evidence>
<dbReference type="STRING" id="55758.MBFIL_09120"/>
<evidence type="ECO:0000256" key="8">
    <source>
        <dbReference type="ARBA" id="ARBA00022490"/>
    </source>
</evidence>
<evidence type="ECO:0000256" key="4">
    <source>
        <dbReference type="ARBA" id="ARBA00004667"/>
    </source>
</evidence>
<evidence type="ECO:0000256" key="16">
    <source>
        <dbReference type="ARBA" id="ARBA00023102"/>
    </source>
</evidence>
<comment type="catalytic activity">
    <reaction evidence="1 18">
        <text>1-(5-phospho-beta-D-ribosyl)-ATP + diphosphate = 5-phospho-alpha-D-ribose 1-diphosphate + ATP</text>
        <dbReference type="Rhea" id="RHEA:18473"/>
        <dbReference type="ChEBI" id="CHEBI:30616"/>
        <dbReference type="ChEBI" id="CHEBI:33019"/>
        <dbReference type="ChEBI" id="CHEBI:58017"/>
        <dbReference type="ChEBI" id="CHEBI:73183"/>
        <dbReference type="EC" id="2.4.2.17"/>
    </reaction>
</comment>
<dbReference type="GO" id="GO:0005737">
    <property type="term" value="C:cytoplasm"/>
    <property type="evidence" value="ECO:0007669"/>
    <property type="project" value="UniProtKB-SubCell"/>
</dbReference>
<evidence type="ECO:0000256" key="10">
    <source>
        <dbReference type="ARBA" id="ARBA00022676"/>
    </source>
</evidence>
<dbReference type="InterPro" id="IPR011322">
    <property type="entry name" value="N-reg_PII-like_a/b"/>
</dbReference>
<reference evidence="21 22" key="1">
    <citation type="submission" date="2016-04" db="EMBL/GenBank/DDBJ databases">
        <title>Genome sequence of Methanobrevibacter filiformis DSM 11501.</title>
        <authorList>
            <person name="Poehlein A."/>
            <person name="Seedorf H."/>
            <person name="Daniel R."/>
        </authorList>
    </citation>
    <scope>NUCLEOTIDE SEQUENCE [LARGE SCALE GENOMIC DNA]</scope>
    <source>
        <strain evidence="21 22">DSM 11501</strain>
    </source>
</reference>
<comment type="pathway">
    <text evidence="4 18">Amino-acid biosynthesis; L-histidine biosynthesis; L-histidine from 5-phospho-alpha-D-ribose 1-diphosphate: step 1/9.</text>
</comment>
<evidence type="ECO:0000256" key="12">
    <source>
        <dbReference type="ARBA" id="ARBA00022723"/>
    </source>
</evidence>
<evidence type="ECO:0000256" key="15">
    <source>
        <dbReference type="ARBA" id="ARBA00022842"/>
    </source>
</evidence>